<name>A0A8D5ALZ9_9GAMM</name>
<protein>
    <submittedName>
        <fullName evidence="3">Fimbrial protein</fullName>
    </submittedName>
</protein>
<sequence>MVMNLAEINWDIEYAGRWPWLVKGTVIAIVSLLVAGAWFYFDTQTQLDTLDQAQRKESELRTTFEVNHKKAANLAEYRKQLVEMEKIFGDMLRQLPDKTQVPELLVDVSQTGLAAGLEFELFKPLNEVKKDFYAELPIDVRVVGSYAKFASFVSGLAALPRIVTIHNVHIKRSGAGGGAGKSDNAAAGKTGASDALIMETQVKTYRYLDEGEEAAANAAKKPAPGGANKPAPAAAAAKPAGGK</sequence>
<gene>
    <name evidence="3" type="primary">pilO</name>
    <name evidence="3" type="ORF">MoryE10_32670</name>
</gene>
<accession>A0A8D5ALZ9</accession>
<dbReference type="GO" id="GO:0043107">
    <property type="term" value="P:type IV pilus-dependent motility"/>
    <property type="evidence" value="ECO:0007669"/>
    <property type="project" value="InterPro"/>
</dbReference>
<feature type="transmembrane region" description="Helical" evidence="2">
    <location>
        <begin position="20"/>
        <end position="41"/>
    </location>
</feature>
<keyword evidence="2" id="KW-0812">Transmembrane</keyword>
<evidence type="ECO:0000313" key="4">
    <source>
        <dbReference type="Proteomes" id="UP000824988"/>
    </source>
</evidence>
<evidence type="ECO:0000256" key="1">
    <source>
        <dbReference type="SAM" id="MobiDB-lite"/>
    </source>
</evidence>
<dbReference type="Proteomes" id="UP000824988">
    <property type="component" value="Chromosome"/>
</dbReference>
<dbReference type="AlphaFoldDB" id="A0A8D5ALZ9"/>
<dbReference type="PIRSF" id="PIRSF016482">
    <property type="entry name" value="PilO"/>
    <property type="match status" value="1"/>
</dbReference>
<organism evidence="3 4">
    <name type="scientific">Methylogaea oryzae</name>
    <dbReference type="NCBI Taxonomy" id="1295382"/>
    <lineage>
        <taxon>Bacteria</taxon>
        <taxon>Pseudomonadati</taxon>
        <taxon>Pseudomonadota</taxon>
        <taxon>Gammaproteobacteria</taxon>
        <taxon>Methylococcales</taxon>
        <taxon>Methylococcaceae</taxon>
        <taxon>Methylogaea</taxon>
    </lineage>
</organism>
<evidence type="ECO:0000313" key="3">
    <source>
        <dbReference type="EMBL" id="BBL72661.1"/>
    </source>
</evidence>
<dbReference type="GO" id="GO:0043683">
    <property type="term" value="P:type IV pilus assembly"/>
    <property type="evidence" value="ECO:0007669"/>
    <property type="project" value="InterPro"/>
</dbReference>
<keyword evidence="4" id="KW-1185">Reference proteome</keyword>
<dbReference type="PANTHER" id="PTHR39555">
    <property type="entry name" value="FIMBRIAL ASSEMBLY PROTEIN PILO-LIKE PROTEIN-RELATED"/>
    <property type="match status" value="1"/>
</dbReference>
<dbReference type="EMBL" id="AP019782">
    <property type="protein sequence ID" value="BBL72661.1"/>
    <property type="molecule type" value="Genomic_DNA"/>
</dbReference>
<dbReference type="Pfam" id="PF04350">
    <property type="entry name" value="PilO"/>
    <property type="match status" value="1"/>
</dbReference>
<keyword evidence="2" id="KW-1133">Transmembrane helix</keyword>
<keyword evidence="2" id="KW-0472">Membrane</keyword>
<dbReference type="PANTHER" id="PTHR39555:SF1">
    <property type="entry name" value="TYPE IV PILUS INNER MEMBRANE COMPONENT PILO"/>
    <property type="match status" value="1"/>
</dbReference>
<dbReference type="KEGG" id="moz:MoryE10_32670"/>
<dbReference type="InterPro" id="IPR007445">
    <property type="entry name" value="PilO"/>
</dbReference>
<feature type="region of interest" description="Disordered" evidence="1">
    <location>
        <begin position="216"/>
        <end position="243"/>
    </location>
</feature>
<evidence type="ECO:0000256" key="2">
    <source>
        <dbReference type="SAM" id="Phobius"/>
    </source>
</evidence>
<reference evidence="3" key="1">
    <citation type="submission" date="2019-06" db="EMBL/GenBank/DDBJ databases">
        <title>Complete genome sequence of Methylogaea oryzae strain JCM16910.</title>
        <authorList>
            <person name="Asakawa S."/>
        </authorList>
    </citation>
    <scope>NUCLEOTIDE SEQUENCE</scope>
    <source>
        <strain evidence="3">E10</strain>
    </source>
</reference>
<proteinExistence type="predicted"/>